<name>A0AAV3YWG4_9GAST</name>
<dbReference type="EMBL" id="BLXT01001714">
    <property type="protein sequence ID" value="GFN87403.1"/>
    <property type="molecule type" value="Genomic_DNA"/>
</dbReference>
<proteinExistence type="predicted"/>
<dbReference type="AlphaFoldDB" id="A0AAV3YWG4"/>
<evidence type="ECO:0000313" key="2">
    <source>
        <dbReference type="Proteomes" id="UP000735302"/>
    </source>
</evidence>
<keyword evidence="2" id="KW-1185">Reference proteome</keyword>
<gene>
    <name evidence="1" type="ORF">PoB_001390900</name>
</gene>
<evidence type="ECO:0000313" key="1">
    <source>
        <dbReference type="EMBL" id="GFN87403.1"/>
    </source>
</evidence>
<dbReference type="Proteomes" id="UP000735302">
    <property type="component" value="Unassembled WGS sequence"/>
</dbReference>
<organism evidence="1 2">
    <name type="scientific">Plakobranchus ocellatus</name>
    <dbReference type="NCBI Taxonomy" id="259542"/>
    <lineage>
        <taxon>Eukaryota</taxon>
        <taxon>Metazoa</taxon>
        <taxon>Spiralia</taxon>
        <taxon>Lophotrochozoa</taxon>
        <taxon>Mollusca</taxon>
        <taxon>Gastropoda</taxon>
        <taxon>Heterobranchia</taxon>
        <taxon>Euthyneura</taxon>
        <taxon>Panpulmonata</taxon>
        <taxon>Sacoglossa</taxon>
        <taxon>Placobranchoidea</taxon>
        <taxon>Plakobranchidae</taxon>
        <taxon>Plakobranchus</taxon>
    </lineage>
</organism>
<sequence length="161" mass="18257">MIYDCVTIPGLLNAIVAGINVRNISTICASKFWEFPVCLALFSAAVTITTSLSDSVFTRLLQKLATKEYDQWRHWCPDTHVTILSVMVITCFIQEVPLPHFLTACSRNSESFPATAADFLENFGEPNDVQCYRHEGSEDSVKKQPCYDIMHRLHPTQRRKS</sequence>
<accession>A0AAV3YWG4</accession>
<reference evidence="1 2" key="1">
    <citation type="journal article" date="2021" name="Elife">
        <title>Chloroplast acquisition without the gene transfer in kleptoplastic sea slugs, Plakobranchus ocellatus.</title>
        <authorList>
            <person name="Maeda T."/>
            <person name="Takahashi S."/>
            <person name="Yoshida T."/>
            <person name="Shimamura S."/>
            <person name="Takaki Y."/>
            <person name="Nagai Y."/>
            <person name="Toyoda A."/>
            <person name="Suzuki Y."/>
            <person name="Arimoto A."/>
            <person name="Ishii H."/>
            <person name="Satoh N."/>
            <person name="Nishiyama T."/>
            <person name="Hasebe M."/>
            <person name="Maruyama T."/>
            <person name="Minagawa J."/>
            <person name="Obokata J."/>
            <person name="Shigenobu S."/>
        </authorList>
    </citation>
    <scope>NUCLEOTIDE SEQUENCE [LARGE SCALE GENOMIC DNA]</scope>
</reference>
<comment type="caution">
    <text evidence="1">The sequence shown here is derived from an EMBL/GenBank/DDBJ whole genome shotgun (WGS) entry which is preliminary data.</text>
</comment>
<protein>
    <submittedName>
        <fullName evidence="1">Uncharacterized protein</fullName>
    </submittedName>
</protein>